<dbReference type="InterPro" id="IPR004108">
    <property type="entry name" value="Fe_hydrogenase_lsu_C"/>
</dbReference>
<dbReference type="InterPro" id="IPR050340">
    <property type="entry name" value="Cytosolic_Fe-S_CAF"/>
</dbReference>
<dbReference type="AlphaFoldDB" id="A0A2H0UXG4"/>
<dbReference type="Gene3D" id="3.40.50.1780">
    <property type="match status" value="1"/>
</dbReference>
<organism evidence="2 3">
    <name type="scientific">bacterium (Candidatus Gribaldobacteria) CG10_big_fil_rev_8_21_14_0_10_41_12</name>
    <dbReference type="NCBI Taxonomy" id="2014277"/>
    <lineage>
        <taxon>Bacteria</taxon>
        <taxon>Candidatus Gribaldobacteria</taxon>
    </lineage>
</organism>
<evidence type="ECO:0000259" key="1">
    <source>
        <dbReference type="SMART" id="SM00902"/>
    </source>
</evidence>
<name>A0A2H0UXG4_9BACT</name>
<dbReference type="Gene3D" id="3.40.950.10">
    <property type="entry name" value="Fe-only Hydrogenase (Larger Subunit), Chain L, domain 3"/>
    <property type="match status" value="1"/>
</dbReference>
<comment type="caution">
    <text evidence="2">The sequence shown here is derived from an EMBL/GenBank/DDBJ whole genome shotgun (WGS) entry which is preliminary data.</text>
</comment>
<feature type="domain" description="Iron hydrogenase small subunit" evidence="1">
    <location>
        <begin position="240"/>
        <end position="294"/>
    </location>
</feature>
<evidence type="ECO:0000313" key="2">
    <source>
        <dbReference type="EMBL" id="PIR91522.1"/>
    </source>
</evidence>
<dbReference type="InterPro" id="IPR009016">
    <property type="entry name" value="Fe_hydrogenase"/>
</dbReference>
<dbReference type="EMBL" id="PFAV01000031">
    <property type="protein sequence ID" value="PIR91522.1"/>
    <property type="molecule type" value="Genomic_DNA"/>
</dbReference>
<sequence>GADFTTFAEANEGLFRIQQNKNLPMLSSCCPSWTRFVEVYWPQFIPHLATTRSPQVILGGLIKTYWAKQKNIAPENIIVVSAMPCIAKKYEITKEELKINGLAPVDYVLTTRELARLFKNRRIDLPNLATELPDELLGDYSGAGVIYGASGGVMESALRTAYFLANAKNKKINFTKTRGQQGLKIAAINLGKMKVKVAVANGLANAVEILKNFEKFKNFACIEVMACPGGCIGGGGQPLPSTPEIRQARADGLYQIDKEKKLRLAHENPTLKRIYQNFLTNEAIIKKICHTKYQ</sequence>
<feature type="non-terminal residue" evidence="2">
    <location>
        <position position="1"/>
    </location>
</feature>
<proteinExistence type="predicted"/>
<protein>
    <submittedName>
        <fullName evidence="2">Ferredoxin</fullName>
    </submittedName>
</protein>
<reference evidence="3" key="1">
    <citation type="submission" date="2017-09" db="EMBL/GenBank/DDBJ databases">
        <title>Depth-based differentiation of microbial function through sediment-hosted aquifers and enrichment of novel symbionts in the deep terrestrial subsurface.</title>
        <authorList>
            <person name="Probst A.J."/>
            <person name="Ladd B."/>
            <person name="Jarett J.K."/>
            <person name="Geller-Mcgrath D.E."/>
            <person name="Sieber C.M.K."/>
            <person name="Emerson J.B."/>
            <person name="Anantharaman K."/>
            <person name="Thomas B.C."/>
            <person name="Malmstrom R."/>
            <person name="Stieglmeier M."/>
            <person name="Klingl A."/>
            <person name="Woyke T."/>
            <person name="Ryan C.M."/>
            <person name="Banfield J.F."/>
        </authorList>
    </citation>
    <scope>NUCLEOTIDE SEQUENCE [LARGE SCALE GENOMIC DNA]</scope>
</reference>
<dbReference type="SMART" id="SM00902">
    <property type="entry name" value="Fe_hyd_SSU"/>
    <property type="match status" value="1"/>
</dbReference>
<dbReference type="SUPFAM" id="SSF53920">
    <property type="entry name" value="Fe-only hydrogenase"/>
    <property type="match status" value="1"/>
</dbReference>
<dbReference type="Pfam" id="PF02256">
    <property type="entry name" value="Fe_hyd_SSU"/>
    <property type="match status" value="1"/>
</dbReference>
<dbReference type="PANTHER" id="PTHR11615">
    <property type="entry name" value="NITRATE, FORMATE, IRON DEHYDROGENASE"/>
    <property type="match status" value="1"/>
</dbReference>
<gene>
    <name evidence="2" type="ORF">COU03_01760</name>
</gene>
<dbReference type="Proteomes" id="UP000228906">
    <property type="component" value="Unassembled WGS sequence"/>
</dbReference>
<evidence type="ECO:0000313" key="3">
    <source>
        <dbReference type="Proteomes" id="UP000228906"/>
    </source>
</evidence>
<dbReference type="InterPro" id="IPR003149">
    <property type="entry name" value="Fe_hydrogenase_ssu"/>
</dbReference>
<accession>A0A2H0UXG4</accession>
<dbReference type="Pfam" id="PF02906">
    <property type="entry name" value="Fe_hyd_lg_C"/>
    <property type="match status" value="1"/>
</dbReference>